<evidence type="ECO:0000256" key="1">
    <source>
        <dbReference type="SAM" id="MobiDB-lite"/>
    </source>
</evidence>
<name>X6PB36_RETFI</name>
<organism evidence="2 3">
    <name type="scientific">Reticulomyxa filosa</name>
    <dbReference type="NCBI Taxonomy" id="46433"/>
    <lineage>
        <taxon>Eukaryota</taxon>
        <taxon>Sar</taxon>
        <taxon>Rhizaria</taxon>
        <taxon>Retaria</taxon>
        <taxon>Foraminifera</taxon>
        <taxon>Monothalamids</taxon>
        <taxon>Reticulomyxidae</taxon>
        <taxon>Reticulomyxa</taxon>
    </lineage>
</organism>
<feature type="compositionally biased region" description="Acidic residues" evidence="1">
    <location>
        <begin position="100"/>
        <end position="116"/>
    </location>
</feature>
<dbReference type="EMBL" id="ASPP01002226">
    <property type="protein sequence ID" value="ETO34852.1"/>
    <property type="molecule type" value="Genomic_DNA"/>
</dbReference>
<keyword evidence="3" id="KW-1185">Reference proteome</keyword>
<sequence>MKSMTKEKIFFCSVIQEEKQRLFNDKTKKVAIMLEGMKKSLKTVNELDAGSPNKKETIVKKEIEEKQPDTILASIDEDYGNKVVTNDKTAKNQEKNENGNESDDSFEEIPDIESFDDTSNVVTHEKKKEDQKKIENTSSVAQNTKTPNNDTNENNNNSTENEKFFSVNEEEERIVKTRTYDMSITYDKFYRVCFFVPFFFSLPKKKNST</sequence>
<feature type="compositionally biased region" description="Low complexity" evidence="1">
    <location>
        <begin position="143"/>
        <end position="159"/>
    </location>
</feature>
<protein>
    <submittedName>
        <fullName evidence="2">Autophagy protein 3</fullName>
    </submittedName>
</protein>
<reference evidence="2 3" key="1">
    <citation type="journal article" date="2013" name="Curr. Biol.">
        <title>The Genome of the Foraminiferan Reticulomyxa filosa.</title>
        <authorList>
            <person name="Glockner G."/>
            <person name="Hulsmann N."/>
            <person name="Schleicher M."/>
            <person name="Noegel A.A."/>
            <person name="Eichinger L."/>
            <person name="Gallinger C."/>
            <person name="Pawlowski J."/>
            <person name="Sierra R."/>
            <person name="Euteneuer U."/>
            <person name="Pillet L."/>
            <person name="Moustafa A."/>
            <person name="Platzer M."/>
            <person name="Groth M."/>
            <person name="Szafranski K."/>
            <person name="Schliwa M."/>
        </authorList>
    </citation>
    <scope>NUCLEOTIDE SEQUENCE [LARGE SCALE GENOMIC DNA]</scope>
</reference>
<accession>X6PB36</accession>
<gene>
    <name evidence="2" type="ORF">RFI_02234</name>
</gene>
<comment type="caution">
    <text evidence="2">The sequence shown here is derived from an EMBL/GenBank/DDBJ whole genome shotgun (WGS) entry which is preliminary data.</text>
</comment>
<evidence type="ECO:0000313" key="2">
    <source>
        <dbReference type="EMBL" id="ETO34852.1"/>
    </source>
</evidence>
<feature type="region of interest" description="Disordered" evidence="1">
    <location>
        <begin position="71"/>
        <end position="163"/>
    </location>
</feature>
<dbReference type="Proteomes" id="UP000023152">
    <property type="component" value="Unassembled WGS sequence"/>
</dbReference>
<proteinExistence type="predicted"/>
<feature type="compositionally biased region" description="Basic and acidic residues" evidence="1">
    <location>
        <begin position="123"/>
        <end position="135"/>
    </location>
</feature>
<evidence type="ECO:0000313" key="3">
    <source>
        <dbReference type="Proteomes" id="UP000023152"/>
    </source>
</evidence>
<dbReference type="AlphaFoldDB" id="X6PB36"/>
<feature type="compositionally biased region" description="Basic and acidic residues" evidence="1">
    <location>
        <begin position="88"/>
        <end position="98"/>
    </location>
</feature>